<proteinExistence type="predicted"/>
<name>A0AA39KT86_9HYME</name>
<keyword evidence="12" id="KW-1185">Reference proteome</keyword>
<organism evidence="11 12">
    <name type="scientific">Microctonus aethiopoides</name>
    <dbReference type="NCBI Taxonomy" id="144406"/>
    <lineage>
        <taxon>Eukaryota</taxon>
        <taxon>Metazoa</taxon>
        <taxon>Ecdysozoa</taxon>
        <taxon>Arthropoda</taxon>
        <taxon>Hexapoda</taxon>
        <taxon>Insecta</taxon>
        <taxon>Pterygota</taxon>
        <taxon>Neoptera</taxon>
        <taxon>Endopterygota</taxon>
        <taxon>Hymenoptera</taxon>
        <taxon>Apocrita</taxon>
        <taxon>Ichneumonoidea</taxon>
        <taxon>Braconidae</taxon>
        <taxon>Euphorinae</taxon>
        <taxon>Microctonus</taxon>
    </lineage>
</organism>
<dbReference type="Proteomes" id="UP001168990">
    <property type="component" value="Unassembled WGS sequence"/>
</dbReference>
<keyword evidence="6" id="KW-0030">Aminoacyl-tRNA synthetase</keyword>
<dbReference type="EMBL" id="JAQQBS010000002">
    <property type="protein sequence ID" value="KAK0173063.1"/>
    <property type="molecule type" value="Genomic_DNA"/>
</dbReference>
<protein>
    <recommendedName>
        <fullName evidence="9">Probable proline--tRNA ligase, mitochondrial</fullName>
        <ecNumber evidence="1">6.1.1.15</ecNumber>
    </recommendedName>
    <alternativeName>
        <fullName evidence="7">Prolyl-tRNA synthetase</fullName>
    </alternativeName>
</protein>
<evidence type="ECO:0000313" key="11">
    <source>
        <dbReference type="EMBL" id="KAK0173063.1"/>
    </source>
</evidence>
<evidence type="ECO:0000256" key="3">
    <source>
        <dbReference type="ARBA" id="ARBA00022741"/>
    </source>
</evidence>
<dbReference type="SUPFAM" id="SSF52954">
    <property type="entry name" value="Class II aaRS ABD-related"/>
    <property type="match status" value="1"/>
</dbReference>
<dbReference type="InterPro" id="IPR004154">
    <property type="entry name" value="Anticodon-bd"/>
</dbReference>
<sequence length="441" mass="49732">MLNKLISKVNRASKLLQPIKVYPKGSSIKNDGLSKSHRLMLDMGIIRQANTGLYTLLPLGNRVLEKLISIVDYQLSNIGAQKINLPNLTNANLWAKTGRLKTMIPEIFQVKDRHGASYILGPTHEEAITDLIANIGPMQKNQLPLLLYQISNKWRDEMKPRLGLFRSREFVMKDLYSFDLADEEALKSYKSIDKTYKNILDQIGIPYIVAIGDTGLMGGTMSHEYHYLSSIGEDSVLSCNSCGIHVNAILDDKSTCRNCNQLLEKNSAIEIGHTFLLGTKYSSVLQATCHFNNNRVPLAMGCYGLGLTRIISAAVEILSTNEDLRWPKCIAPYTVCVIPPKENSKEYPATHYADKIIEMLYEKDIDFLIDDRIDLTIGRRMMDARRTGYPYIIVVGRTAMESNPLFELHDINNSQQSNISFDQLVDFFKSTNQVERIKATG</sequence>
<keyword evidence="2" id="KW-0436">Ligase</keyword>
<dbReference type="InterPro" id="IPR002316">
    <property type="entry name" value="Pro-tRNA-ligase_IIa"/>
</dbReference>
<dbReference type="Gene3D" id="3.40.50.800">
    <property type="entry name" value="Anticodon-binding domain"/>
    <property type="match status" value="1"/>
</dbReference>
<dbReference type="InterPro" id="IPR036621">
    <property type="entry name" value="Anticodon-bd_dom_sf"/>
</dbReference>
<dbReference type="FunFam" id="3.30.930.10:FF:000042">
    <property type="entry name" value="probable proline--tRNA ligase, mitochondrial"/>
    <property type="match status" value="1"/>
</dbReference>
<dbReference type="InterPro" id="IPR045864">
    <property type="entry name" value="aa-tRNA-synth_II/BPL/LPL"/>
</dbReference>
<evidence type="ECO:0000256" key="4">
    <source>
        <dbReference type="ARBA" id="ARBA00022840"/>
    </source>
</evidence>
<dbReference type="PRINTS" id="PR01046">
    <property type="entry name" value="TRNASYNTHPRO"/>
</dbReference>
<dbReference type="InterPro" id="IPR006195">
    <property type="entry name" value="aa-tRNA-synth_II"/>
</dbReference>
<evidence type="ECO:0000256" key="5">
    <source>
        <dbReference type="ARBA" id="ARBA00022917"/>
    </source>
</evidence>
<comment type="caution">
    <text evidence="11">The sequence shown here is derived from an EMBL/GenBank/DDBJ whole genome shotgun (WGS) entry which is preliminary data.</text>
</comment>
<feature type="domain" description="Aminoacyl-transfer RNA synthetases class-II family profile" evidence="10">
    <location>
        <begin position="31"/>
        <end position="327"/>
    </location>
</feature>
<keyword evidence="4" id="KW-0067">ATP-binding</keyword>
<accession>A0AA39KT86</accession>
<comment type="catalytic activity">
    <reaction evidence="8">
        <text>tRNA(Pro) + L-proline + ATP = L-prolyl-tRNA(Pro) + AMP + diphosphate</text>
        <dbReference type="Rhea" id="RHEA:14305"/>
        <dbReference type="Rhea" id="RHEA-COMP:9700"/>
        <dbReference type="Rhea" id="RHEA-COMP:9702"/>
        <dbReference type="ChEBI" id="CHEBI:30616"/>
        <dbReference type="ChEBI" id="CHEBI:33019"/>
        <dbReference type="ChEBI" id="CHEBI:60039"/>
        <dbReference type="ChEBI" id="CHEBI:78442"/>
        <dbReference type="ChEBI" id="CHEBI:78532"/>
        <dbReference type="ChEBI" id="CHEBI:456215"/>
        <dbReference type="EC" id="6.1.1.15"/>
    </reaction>
</comment>
<dbReference type="GO" id="GO:0004827">
    <property type="term" value="F:proline-tRNA ligase activity"/>
    <property type="evidence" value="ECO:0007669"/>
    <property type="project" value="UniProtKB-EC"/>
</dbReference>
<evidence type="ECO:0000313" key="12">
    <source>
        <dbReference type="Proteomes" id="UP001168990"/>
    </source>
</evidence>
<reference evidence="11" key="1">
    <citation type="journal article" date="2023" name="bioRxiv">
        <title>Scaffold-level genome assemblies of two parasitoid biocontrol wasps reveal the parthenogenesis mechanism and an associated novel virus.</title>
        <authorList>
            <person name="Inwood S."/>
            <person name="Skelly J."/>
            <person name="Guhlin J."/>
            <person name="Harrop T."/>
            <person name="Goldson S."/>
            <person name="Dearden P."/>
        </authorList>
    </citation>
    <scope>NUCLEOTIDE SEQUENCE</scope>
    <source>
        <strain evidence="11">Irish</strain>
        <tissue evidence="11">Whole body</tissue>
    </source>
</reference>
<dbReference type="GO" id="GO:0005524">
    <property type="term" value="F:ATP binding"/>
    <property type="evidence" value="ECO:0007669"/>
    <property type="project" value="UniProtKB-KW"/>
</dbReference>
<dbReference type="AlphaFoldDB" id="A0AA39KT86"/>
<dbReference type="InterPro" id="IPR050062">
    <property type="entry name" value="Pro-tRNA_synthetase"/>
</dbReference>
<keyword evidence="5" id="KW-0648">Protein biosynthesis</keyword>
<dbReference type="Pfam" id="PF03129">
    <property type="entry name" value="HGTP_anticodon"/>
    <property type="match status" value="1"/>
</dbReference>
<dbReference type="Pfam" id="PF00587">
    <property type="entry name" value="tRNA-synt_2b"/>
    <property type="match status" value="1"/>
</dbReference>
<dbReference type="EC" id="6.1.1.15" evidence="1"/>
<dbReference type="CDD" id="cd00779">
    <property type="entry name" value="ProRS_core_prok"/>
    <property type="match status" value="1"/>
</dbReference>
<evidence type="ECO:0000256" key="8">
    <source>
        <dbReference type="ARBA" id="ARBA00047671"/>
    </source>
</evidence>
<dbReference type="GO" id="GO:0006433">
    <property type="term" value="P:prolyl-tRNA aminoacylation"/>
    <property type="evidence" value="ECO:0007669"/>
    <property type="project" value="InterPro"/>
</dbReference>
<evidence type="ECO:0000256" key="1">
    <source>
        <dbReference type="ARBA" id="ARBA00012831"/>
    </source>
</evidence>
<evidence type="ECO:0000256" key="6">
    <source>
        <dbReference type="ARBA" id="ARBA00023146"/>
    </source>
</evidence>
<reference evidence="11" key="2">
    <citation type="submission" date="2023-03" db="EMBL/GenBank/DDBJ databases">
        <authorList>
            <person name="Inwood S.N."/>
            <person name="Skelly J.G."/>
            <person name="Guhlin J."/>
            <person name="Harrop T.W.R."/>
            <person name="Goldson S.G."/>
            <person name="Dearden P.K."/>
        </authorList>
    </citation>
    <scope>NUCLEOTIDE SEQUENCE</scope>
    <source>
        <strain evidence="11">Irish</strain>
        <tissue evidence="11">Whole body</tissue>
    </source>
</reference>
<dbReference type="GO" id="GO:0005739">
    <property type="term" value="C:mitochondrion"/>
    <property type="evidence" value="ECO:0007669"/>
    <property type="project" value="TreeGrafter"/>
</dbReference>
<keyword evidence="3" id="KW-0547">Nucleotide-binding</keyword>
<dbReference type="PROSITE" id="PS50862">
    <property type="entry name" value="AA_TRNA_LIGASE_II"/>
    <property type="match status" value="1"/>
</dbReference>
<evidence type="ECO:0000259" key="10">
    <source>
        <dbReference type="PROSITE" id="PS50862"/>
    </source>
</evidence>
<evidence type="ECO:0000256" key="2">
    <source>
        <dbReference type="ARBA" id="ARBA00022598"/>
    </source>
</evidence>
<dbReference type="InterPro" id="IPR002314">
    <property type="entry name" value="aa-tRNA-synt_IIb"/>
</dbReference>
<gene>
    <name evidence="11" type="ORF">PV328_006316</name>
</gene>
<dbReference type="InterPro" id="IPR033730">
    <property type="entry name" value="ProRS_core_prok"/>
</dbReference>
<dbReference type="Gene3D" id="3.30.930.10">
    <property type="entry name" value="Bira Bifunctional Protein, Domain 2"/>
    <property type="match status" value="1"/>
</dbReference>
<dbReference type="PANTHER" id="PTHR42753">
    <property type="entry name" value="MITOCHONDRIAL RIBOSOME PROTEIN L39/PROLYL-TRNA LIGASE FAMILY MEMBER"/>
    <property type="match status" value="1"/>
</dbReference>
<dbReference type="SUPFAM" id="SSF55681">
    <property type="entry name" value="Class II aaRS and biotin synthetases"/>
    <property type="match status" value="1"/>
</dbReference>
<evidence type="ECO:0000256" key="9">
    <source>
        <dbReference type="ARBA" id="ARBA00071545"/>
    </source>
</evidence>
<evidence type="ECO:0000256" key="7">
    <source>
        <dbReference type="ARBA" id="ARBA00029731"/>
    </source>
</evidence>
<dbReference type="PANTHER" id="PTHR42753:SF10">
    <property type="entry name" value="PROLINE--TRNA LIGASE, MITOCHONDRIAL-RELATED"/>
    <property type="match status" value="1"/>
</dbReference>